<feature type="compositionally biased region" description="Pro residues" evidence="1">
    <location>
        <begin position="117"/>
        <end position="126"/>
    </location>
</feature>
<feature type="compositionally biased region" description="Polar residues" evidence="1">
    <location>
        <begin position="157"/>
        <end position="172"/>
    </location>
</feature>
<gene>
    <name evidence="2" type="ORF">EDB92DRAFT_1905358</name>
</gene>
<protein>
    <submittedName>
        <fullName evidence="2">Uncharacterized protein</fullName>
    </submittedName>
</protein>
<feature type="region of interest" description="Disordered" evidence="1">
    <location>
        <begin position="153"/>
        <end position="172"/>
    </location>
</feature>
<reference evidence="2" key="1">
    <citation type="submission" date="2022-01" db="EMBL/GenBank/DDBJ databases">
        <title>Comparative genomics reveals a dynamic genome evolution in the ectomycorrhizal milk-cap (Lactarius) mushrooms.</title>
        <authorList>
            <consortium name="DOE Joint Genome Institute"/>
            <person name="Lebreton A."/>
            <person name="Tang N."/>
            <person name="Kuo A."/>
            <person name="LaButti K."/>
            <person name="Drula E."/>
            <person name="Barry K."/>
            <person name="Clum A."/>
            <person name="Lipzen A."/>
            <person name="Mousain D."/>
            <person name="Ng V."/>
            <person name="Wang R."/>
            <person name="Wang X."/>
            <person name="Dai Y."/>
            <person name="Henrissat B."/>
            <person name="Grigoriev I.V."/>
            <person name="Guerin-Laguette A."/>
            <person name="Yu F."/>
            <person name="Martin F.M."/>
        </authorList>
    </citation>
    <scope>NUCLEOTIDE SEQUENCE</scope>
    <source>
        <strain evidence="2">QP</strain>
    </source>
</reference>
<evidence type="ECO:0000313" key="2">
    <source>
        <dbReference type="EMBL" id="KAH8979268.1"/>
    </source>
</evidence>
<evidence type="ECO:0000313" key="3">
    <source>
        <dbReference type="Proteomes" id="UP001201163"/>
    </source>
</evidence>
<proteinExistence type="predicted"/>
<name>A0AAD4L9C8_9AGAM</name>
<organism evidence="2 3">
    <name type="scientific">Lactarius akahatsu</name>
    <dbReference type="NCBI Taxonomy" id="416441"/>
    <lineage>
        <taxon>Eukaryota</taxon>
        <taxon>Fungi</taxon>
        <taxon>Dikarya</taxon>
        <taxon>Basidiomycota</taxon>
        <taxon>Agaricomycotina</taxon>
        <taxon>Agaricomycetes</taxon>
        <taxon>Russulales</taxon>
        <taxon>Russulaceae</taxon>
        <taxon>Lactarius</taxon>
    </lineage>
</organism>
<keyword evidence="3" id="KW-1185">Reference proteome</keyword>
<dbReference type="EMBL" id="JAKELL010000179">
    <property type="protein sequence ID" value="KAH8979268.1"/>
    <property type="molecule type" value="Genomic_DNA"/>
</dbReference>
<dbReference type="AlphaFoldDB" id="A0AAD4L9C8"/>
<accession>A0AAD4L9C8</accession>
<sequence>MPRHKSTPCDPRHEDVSADAFVACAAYSVRYHAQLPVRCVGATLCWGRQDEMTLHSHAANGLRRGRRCAARARCARHDRGCPRQAGRGAGAGWIEPVPRENAQAFAEGPLPHDPNDALPPPMPGPTSPWALHRRSPSPFRSVENQRGTALHCWASLASRTSARQPNPTPSGA</sequence>
<dbReference type="Proteomes" id="UP001201163">
    <property type="component" value="Unassembled WGS sequence"/>
</dbReference>
<evidence type="ECO:0000256" key="1">
    <source>
        <dbReference type="SAM" id="MobiDB-lite"/>
    </source>
</evidence>
<feature type="region of interest" description="Disordered" evidence="1">
    <location>
        <begin position="105"/>
        <end position="146"/>
    </location>
</feature>
<comment type="caution">
    <text evidence="2">The sequence shown here is derived from an EMBL/GenBank/DDBJ whole genome shotgun (WGS) entry which is preliminary data.</text>
</comment>